<accession>A0AAV5GAH2</accession>
<comment type="caution">
    <text evidence="1">The sequence shown here is derived from an EMBL/GenBank/DDBJ whole genome shotgun (WGS) entry which is preliminary data.</text>
</comment>
<gene>
    <name evidence="1" type="ORF">CAT723_21920</name>
</gene>
<dbReference type="Proteomes" id="UP001054925">
    <property type="component" value="Unassembled WGS sequence"/>
</dbReference>
<dbReference type="EMBL" id="BQKK01000006">
    <property type="protein sequence ID" value="GJN43713.1"/>
    <property type="molecule type" value="Genomic_DNA"/>
</dbReference>
<name>A0AAV5GAH2_CORAM</name>
<dbReference type="AlphaFoldDB" id="A0AAV5GAH2"/>
<protein>
    <submittedName>
        <fullName evidence="1">Uncharacterized protein</fullName>
    </submittedName>
</protein>
<proteinExistence type="predicted"/>
<sequence>MLSSVIHTLVRCMPSNDKLARTGLSHRVASMSYVLGGESSGTYHAHVRIRGYFGTVMVS</sequence>
<organism evidence="1 2">
    <name type="scientific">Corynebacterium ammoniagenes</name>
    <name type="common">Brevibacterium ammoniagenes</name>
    <dbReference type="NCBI Taxonomy" id="1697"/>
    <lineage>
        <taxon>Bacteria</taxon>
        <taxon>Bacillati</taxon>
        <taxon>Actinomycetota</taxon>
        <taxon>Actinomycetes</taxon>
        <taxon>Mycobacteriales</taxon>
        <taxon>Corynebacteriaceae</taxon>
        <taxon>Corynebacterium</taxon>
    </lineage>
</organism>
<reference evidence="1" key="1">
    <citation type="submission" date="2021-12" db="EMBL/GenBank/DDBJ databases">
        <title>Draft genome sequence of Corynebacterium ammoniagenes strain T-723.</title>
        <authorList>
            <person name="Matsuzawa M."/>
            <person name="Hiratani M."/>
            <person name="Abe I."/>
            <person name="Tsuji Y."/>
            <person name="Nakamura J."/>
        </authorList>
    </citation>
    <scope>NUCLEOTIDE SEQUENCE</scope>
    <source>
        <strain evidence="1">T-723</strain>
    </source>
</reference>
<evidence type="ECO:0000313" key="2">
    <source>
        <dbReference type="Proteomes" id="UP001054925"/>
    </source>
</evidence>
<evidence type="ECO:0000313" key="1">
    <source>
        <dbReference type="EMBL" id="GJN43713.1"/>
    </source>
</evidence>